<protein>
    <submittedName>
        <fullName evidence="8">YitT family protein</fullName>
    </submittedName>
</protein>
<evidence type="ECO:0000313" key="9">
    <source>
        <dbReference type="Proteomes" id="UP000321574"/>
    </source>
</evidence>
<dbReference type="PANTHER" id="PTHR33545">
    <property type="entry name" value="UPF0750 MEMBRANE PROTEIN YITT-RELATED"/>
    <property type="match status" value="1"/>
</dbReference>
<feature type="transmembrane region" description="Helical" evidence="6">
    <location>
        <begin position="12"/>
        <end position="34"/>
    </location>
</feature>
<comment type="subcellular location">
    <subcellularLocation>
        <location evidence="1">Cell membrane</location>
        <topology evidence="1">Multi-pass membrane protein</topology>
    </subcellularLocation>
</comment>
<dbReference type="OrthoDB" id="2417289at2"/>
<dbReference type="InterPro" id="IPR019264">
    <property type="entry name" value="DUF2179"/>
</dbReference>
<sequence>MVKTELKRTLIVIFGAFLNAIALNFFLIGANVYASGFTGAAQLVSSIFNDFFNIGIGTGILLLLFNIPVIIIGWLKIGKAFTIYSLVSVAFTSFFLELLPVLHLSDDIILNAVFGGLIGGASVGLTLKIGGSTGGMDIIALILSRIKDRPIGIYFLTLNAIIIGTAGILYEPENALYTLVSLYVNTRVIDTIHTRHTKVTAMIITKKAEELQKAIHHRLVRGITILPAKGAYSNEDKNMLYLVITRYELYYLEEVIQETDPEAFTNIVETAGIFGLFRRDD</sequence>
<evidence type="ECO:0000256" key="3">
    <source>
        <dbReference type="ARBA" id="ARBA00022692"/>
    </source>
</evidence>
<keyword evidence="3 6" id="KW-0812">Transmembrane</keyword>
<gene>
    <name evidence="8" type="ORF">FHP05_10050</name>
</gene>
<evidence type="ECO:0000256" key="4">
    <source>
        <dbReference type="ARBA" id="ARBA00022989"/>
    </source>
</evidence>
<evidence type="ECO:0000259" key="7">
    <source>
        <dbReference type="Pfam" id="PF10035"/>
    </source>
</evidence>
<feature type="transmembrane region" description="Helical" evidence="6">
    <location>
        <begin position="54"/>
        <end position="75"/>
    </location>
</feature>
<proteinExistence type="predicted"/>
<organism evidence="8 9">
    <name type="scientific">Cerasibacillus terrae</name>
    <dbReference type="NCBI Taxonomy" id="2498845"/>
    <lineage>
        <taxon>Bacteria</taxon>
        <taxon>Bacillati</taxon>
        <taxon>Bacillota</taxon>
        <taxon>Bacilli</taxon>
        <taxon>Bacillales</taxon>
        <taxon>Bacillaceae</taxon>
        <taxon>Cerasibacillus</taxon>
    </lineage>
</organism>
<feature type="transmembrane region" description="Helical" evidence="6">
    <location>
        <begin position="82"/>
        <end position="102"/>
    </location>
</feature>
<dbReference type="CDD" id="cd16380">
    <property type="entry name" value="YitT_C"/>
    <property type="match status" value="1"/>
</dbReference>
<dbReference type="Pfam" id="PF02588">
    <property type="entry name" value="YitT_membrane"/>
    <property type="match status" value="1"/>
</dbReference>
<feature type="transmembrane region" description="Helical" evidence="6">
    <location>
        <begin position="108"/>
        <end position="130"/>
    </location>
</feature>
<comment type="caution">
    <text evidence="8">The sequence shown here is derived from an EMBL/GenBank/DDBJ whole genome shotgun (WGS) entry which is preliminary data.</text>
</comment>
<keyword evidence="5 6" id="KW-0472">Membrane</keyword>
<keyword evidence="9" id="KW-1185">Reference proteome</keyword>
<dbReference type="InterPro" id="IPR015867">
    <property type="entry name" value="N-reg_PII/ATP_PRibTrfase_C"/>
</dbReference>
<dbReference type="Pfam" id="PF10035">
    <property type="entry name" value="DUF2179"/>
    <property type="match status" value="1"/>
</dbReference>
<dbReference type="GO" id="GO:0005886">
    <property type="term" value="C:plasma membrane"/>
    <property type="evidence" value="ECO:0007669"/>
    <property type="project" value="UniProtKB-SubCell"/>
</dbReference>
<dbReference type="InterPro" id="IPR051461">
    <property type="entry name" value="UPF0750_membrane"/>
</dbReference>
<evidence type="ECO:0000256" key="5">
    <source>
        <dbReference type="ARBA" id="ARBA00023136"/>
    </source>
</evidence>
<dbReference type="PIRSF" id="PIRSF006483">
    <property type="entry name" value="Membrane_protein_YitT"/>
    <property type="match status" value="1"/>
</dbReference>
<name>A0A5C8NTK5_9BACI</name>
<keyword evidence="4 6" id="KW-1133">Transmembrane helix</keyword>
<dbReference type="RefSeq" id="WP_147667864.1">
    <property type="nucleotide sequence ID" value="NZ_VDUW01000006.1"/>
</dbReference>
<accession>A0A5C8NTK5</accession>
<evidence type="ECO:0000313" key="8">
    <source>
        <dbReference type="EMBL" id="TXL64023.1"/>
    </source>
</evidence>
<dbReference type="AlphaFoldDB" id="A0A5C8NTK5"/>
<dbReference type="Proteomes" id="UP000321574">
    <property type="component" value="Unassembled WGS sequence"/>
</dbReference>
<dbReference type="Gene3D" id="3.30.70.120">
    <property type="match status" value="1"/>
</dbReference>
<evidence type="ECO:0000256" key="1">
    <source>
        <dbReference type="ARBA" id="ARBA00004651"/>
    </source>
</evidence>
<feature type="transmembrane region" description="Helical" evidence="6">
    <location>
        <begin position="151"/>
        <end position="170"/>
    </location>
</feature>
<feature type="domain" description="DUF2179" evidence="7">
    <location>
        <begin position="221"/>
        <end position="275"/>
    </location>
</feature>
<dbReference type="PANTHER" id="PTHR33545:SF5">
    <property type="entry name" value="UPF0750 MEMBRANE PROTEIN YITT"/>
    <property type="match status" value="1"/>
</dbReference>
<dbReference type="InterPro" id="IPR003740">
    <property type="entry name" value="YitT"/>
</dbReference>
<keyword evidence="2" id="KW-1003">Cell membrane</keyword>
<evidence type="ECO:0000256" key="2">
    <source>
        <dbReference type="ARBA" id="ARBA00022475"/>
    </source>
</evidence>
<evidence type="ECO:0000256" key="6">
    <source>
        <dbReference type="SAM" id="Phobius"/>
    </source>
</evidence>
<reference evidence="8 9" key="1">
    <citation type="submission" date="2019-06" db="EMBL/GenBank/DDBJ databases">
        <title>Cerasibacillus sp. nov., isolated from maize field.</title>
        <authorList>
            <person name="Lin S.-Y."/>
            <person name="Tsai C.-F."/>
            <person name="Young C.-C."/>
        </authorList>
    </citation>
    <scope>NUCLEOTIDE SEQUENCE [LARGE SCALE GENOMIC DNA]</scope>
    <source>
        <strain evidence="8 9">CC-CFT480</strain>
    </source>
</reference>
<dbReference type="EMBL" id="VDUW01000006">
    <property type="protein sequence ID" value="TXL64023.1"/>
    <property type="molecule type" value="Genomic_DNA"/>
</dbReference>